<evidence type="ECO:0000313" key="11">
    <source>
        <dbReference type="EMBL" id="GCC25238.1"/>
    </source>
</evidence>
<evidence type="ECO:0000256" key="8">
    <source>
        <dbReference type="ARBA" id="ARBA00024316"/>
    </source>
</evidence>
<dbReference type="GO" id="GO:0006508">
    <property type="term" value="P:proteolysis"/>
    <property type="evidence" value="ECO:0007669"/>
    <property type="project" value="UniProtKB-KW"/>
</dbReference>
<evidence type="ECO:0000313" key="12">
    <source>
        <dbReference type="Proteomes" id="UP000287033"/>
    </source>
</evidence>
<comment type="function">
    <text evidence="8">Probable zinc metalloprotease.</text>
</comment>
<evidence type="ECO:0000256" key="6">
    <source>
        <dbReference type="ARBA" id="ARBA00022833"/>
    </source>
</evidence>
<dbReference type="InterPro" id="IPR024079">
    <property type="entry name" value="MetalloPept_cat_dom_sf"/>
</dbReference>
<evidence type="ECO:0000256" key="9">
    <source>
        <dbReference type="ARBA" id="ARBA00040634"/>
    </source>
</evidence>
<dbReference type="Pfam" id="PF07998">
    <property type="entry name" value="Peptidase_M54"/>
    <property type="match status" value="1"/>
</dbReference>
<dbReference type="InterPro" id="IPR052009">
    <property type="entry name" value="Archaemetzincin"/>
</dbReference>
<comment type="cofactor">
    <cofactor evidence="1">
        <name>Zn(2+)</name>
        <dbReference type="ChEBI" id="CHEBI:29105"/>
    </cofactor>
</comment>
<keyword evidence="6" id="KW-0862">Zinc</keyword>
<dbReference type="GO" id="GO:0046872">
    <property type="term" value="F:metal ion binding"/>
    <property type="evidence" value="ECO:0007669"/>
    <property type="project" value="UniProtKB-KW"/>
</dbReference>
<proteinExistence type="inferred from homology"/>
<comment type="similarity">
    <text evidence="2">Belongs to the peptidase M54 family.</text>
</comment>
<sequence>MKLTVGNARAATLTVLGPRPSAFSLLPRIPAPPLGAARARIMTGWSSASGGERYSECWRCVGSVGPVWWAIRLYRDFDLFLLMETMQHSEATLRTALISNHKDVIDLYQKFSPRVKHLLEEAFQPNSSLFKPIVLHSKSDWIHSHPEPKQDFYAFYSSPHRKSPVPGKNIIYIQTIGSFGDSQTATETYIHWLKEYCESFFYGLKIKFLDPVSVSQIGCVFRVNTYSHNLQIHTGSILKYLQKKKPKDAFCIVGITMIDLYPEESWNFVFGQASLTEGMGVFSFARYDDDFYSTNYKGKLKKKKHLAPDDYSVFEGYYTPPIASKLLLRSCKTLTHEIGHIFGMHHCQWLQCVMQGSNHLEESDRRPIDLCPICLRKLQYAINFDIQERYKAMLRWIEDDSDPEFLVGTVLVSHKPMDAFKDWKEWLLRCLQVLEE</sequence>
<gene>
    <name evidence="11" type="ORF">chiPu_0003646</name>
</gene>
<keyword evidence="5" id="KW-0378">Hydrolase</keyword>
<keyword evidence="12" id="KW-1185">Reference proteome</keyword>
<accession>A0A401S4C9</accession>
<dbReference type="SUPFAM" id="SSF55486">
    <property type="entry name" value="Metalloproteases ('zincins'), catalytic domain"/>
    <property type="match status" value="1"/>
</dbReference>
<dbReference type="Gene3D" id="3.40.390.10">
    <property type="entry name" value="Collagenase (Catalytic Domain)"/>
    <property type="match status" value="1"/>
</dbReference>
<dbReference type="Proteomes" id="UP000287033">
    <property type="component" value="Unassembled WGS sequence"/>
</dbReference>
<keyword evidence="3" id="KW-0645">Protease</keyword>
<evidence type="ECO:0000256" key="7">
    <source>
        <dbReference type="ARBA" id="ARBA00023049"/>
    </source>
</evidence>
<organism evidence="11 12">
    <name type="scientific">Chiloscyllium punctatum</name>
    <name type="common">Brownbanded bambooshark</name>
    <name type="synonym">Hemiscyllium punctatum</name>
    <dbReference type="NCBI Taxonomy" id="137246"/>
    <lineage>
        <taxon>Eukaryota</taxon>
        <taxon>Metazoa</taxon>
        <taxon>Chordata</taxon>
        <taxon>Craniata</taxon>
        <taxon>Vertebrata</taxon>
        <taxon>Chondrichthyes</taxon>
        <taxon>Elasmobranchii</taxon>
        <taxon>Galeomorphii</taxon>
        <taxon>Galeoidea</taxon>
        <taxon>Orectolobiformes</taxon>
        <taxon>Hemiscylliidae</taxon>
        <taxon>Chiloscyllium</taxon>
    </lineage>
</organism>
<dbReference type="PANTHER" id="PTHR32205">
    <property type="entry name" value="ARCHAEMETZINCIN-2-RELATED"/>
    <property type="match status" value="1"/>
</dbReference>
<dbReference type="PANTHER" id="PTHR32205:SF5">
    <property type="entry name" value="ARCHAEMETZINCIN-2"/>
    <property type="match status" value="1"/>
</dbReference>
<evidence type="ECO:0000256" key="5">
    <source>
        <dbReference type="ARBA" id="ARBA00022801"/>
    </source>
</evidence>
<evidence type="ECO:0000256" key="4">
    <source>
        <dbReference type="ARBA" id="ARBA00022723"/>
    </source>
</evidence>
<dbReference type="STRING" id="137246.A0A401S4C9"/>
<protein>
    <recommendedName>
        <fullName evidence="9">Archaemetzincin-2</fullName>
    </recommendedName>
    <alternativeName>
        <fullName evidence="10">Archeobacterial metalloproteinase-like protein 2</fullName>
    </alternativeName>
</protein>
<keyword evidence="7" id="KW-0482">Metalloprotease</keyword>
<dbReference type="OrthoDB" id="2365600at2759"/>
<evidence type="ECO:0000256" key="2">
    <source>
        <dbReference type="ARBA" id="ARBA00006954"/>
    </source>
</evidence>
<evidence type="ECO:0000256" key="1">
    <source>
        <dbReference type="ARBA" id="ARBA00001947"/>
    </source>
</evidence>
<comment type="caution">
    <text evidence="11">The sequence shown here is derived from an EMBL/GenBank/DDBJ whole genome shotgun (WGS) entry which is preliminary data.</text>
</comment>
<dbReference type="OMA" id="CQWLSCV"/>
<dbReference type="InterPro" id="IPR012962">
    <property type="entry name" value="Pept_M54_archaemetzincn"/>
</dbReference>
<dbReference type="CDD" id="cd11375">
    <property type="entry name" value="Peptidase_M54"/>
    <property type="match status" value="1"/>
</dbReference>
<name>A0A401S4C9_CHIPU</name>
<evidence type="ECO:0000256" key="3">
    <source>
        <dbReference type="ARBA" id="ARBA00022670"/>
    </source>
</evidence>
<reference evidence="11 12" key="1">
    <citation type="journal article" date="2018" name="Nat. Ecol. Evol.">
        <title>Shark genomes provide insights into elasmobranch evolution and the origin of vertebrates.</title>
        <authorList>
            <person name="Hara Y"/>
            <person name="Yamaguchi K"/>
            <person name="Onimaru K"/>
            <person name="Kadota M"/>
            <person name="Koyanagi M"/>
            <person name="Keeley SD"/>
            <person name="Tatsumi K"/>
            <person name="Tanaka K"/>
            <person name="Motone F"/>
            <person name="Kageyama Y"/>
            <person name="Nozu R"/>
            <person name="Adachi N"/>
            <person name="Nishimura O"/>
            <person name="Nakagawa R"/>
            <person name="Tanegashima C"/>
            <person name="Kiyatake I"/>
            <person name="Matsumoto R"/>
            <person name="Murakumo K"/>
            <person name="Nishida K"/>
            <person name="Terakita A"/>
            <person name="Kuratani S"/>
            <person name="Sato K"/>
            <person name="Hyodo S Kuraku.S."/>
        </authorList>
    </citation>
    <scope>NUCLEOTIDE SEQUENCE [LARGE SCALE GENOMIC DNA]</scope>
</reference>
<evidence type="ECO:0000256" key="10">
    <source>
        <dbReference type="ARBA" id="ARBA00043240"/>
    </source>
</evidence>
<keyword evidence="4" id="KW-0479">Metal-binding</keyword>
<dbReference type="GO" id="GO:0008237">
    <property type="term" value="F:metallopeptidase activity"/>
    <property type="evidence" value="ECO:0007669"/>
    <property type="project" value="UniProtKB-KW"/>
</dbReference>
<dbReference type="AlphaFoldDB" id="A0A401S4C9"/>
<dbReference type="EMBL" id="BEZZ01000080">
    <property type="protein sequence ID" value="GCC25238.1"/>
    <property type="molecule type" value="Genomic_DNA"/>
</dbReference>